<feature type="domain" description="CRESS-DNA virus Rep endonuclease" evidence="18">
    <location>
        <begin position="9"/>
        <end position="113"/>
    </location>
</feature>
<feature type="region of interest" description="Disordered" evidence="17">
    <location>
        <begin position="343"/>
        <end position="367"/>
    </location>
</feature>
<name>C3UV54_9GEMI</name>
<evidence type="ECO:0000256" key="6">
    <source>
        <dbReference type="ARBA" id="ARBA00022705"/>
    </source>
</evidence>
<comment type="subcellular location">
    <subcellularLocation>
        <location evidence="1 16">Host nucleus</location>
    </subcellularLocation>
</comment>
<comment type="similarity">
    <text evidence="2 16">Belongs to the geminiviridae Rep protein family.</text>
</comment>
<evidence type="ECO:0000256" key="17">
    <source>
        <dbReference type="SAM" id="MobiDB-lite"/>
    </source>
</evidence>
<dbReference type="Pfam" id="PF08283">
    <property type="entry name" value="Gemini_AL1_M"/>
    <property type="match status" value="1"/>
</dbReference>
<dbReference type="PRINTS" id="PR00228">
    <property type="entry name" value="GEMCOATCLVL1"/>
</dbReference>
<feature type="binding site" evidence="15">
    <location>
        <position position="61"/>
    </location>
    <ligand>
        <name>a divalent metal cation</name>
        <dbReference type="ChEBI" id="CHEBI:60240"/>
    </ligand>
</feature>
<keyword evidence="16" id="KW-0511">Multifunctional enzyme</keyword>
<dbReference type="Pfam" id="PF00799">
    <property type="entry name" value="Gemini_AL1"/>
    <property type="match status" value="1"/>
</dbReference>
<keyword evidence="8 15" id="KW-0479">Metal-binding</keyword>
<evidence type="ECO:0000256" key="14">
    <source>
        <dbReference type="PIRSR" id="PIRSR601191-1"/>
    </source>
</evidence>
<evidence type="ECO:0000256" key="12">
    <source>
        <dbReference type="ARBA" id="ARBA00023124"/>
    </source>
</evidence>
<feature type="binding site" evidence="15">
    <location>
        <position position="51"/>
    </location>
    <ligand>
        <name>a divalent metal cation</name>
        <dbReference type="ChEBI" id="CHEBI:60240"/>
    </ligand>
</feature>
<dbReference type="EMBL" id="FJ665629">
    <property type="protein sequence ID" value="ACO88014.1"/>
    <property type="molecule type" value="Genomic_DNA"/>
</dbReference>
<evidence type="ECO:0000256" key="5">
    <source>
        <dbReference type="ARBA" id="ARBA00022695"/>
    </source>
</evidence>
<keyword evidence="13 16" id="KW-0238">DNA-binding</keyword>
<dbReference type="InterPro" id="IPR049912">
    <property type="entry name" value="CRESS_DNA_REP"/>
</dbReference>
<dbReference type="GO" id="GO:0003677">
    <property type="term" value="F:DNA binding"/>
    <property type="evidence" value="ECO:0007669"/>
    <property type="project" value="UniProtKB-KW"/>
</dbReference>
<dbReference type="PRINTS" id="PR00227">
    <property type="entry name" value="GEMCOATAL1"/>
</dbReference>
<evidence type="ECO:0000259" key="18">
    <source>
        <dbReference type="PROSITE" id="PS52020"/>
    </source>
</evidence>
<dbReference type="InterPro" id="IPR001301">
    <property type="entry name" value="Gemini_AL1_CLV"/>
</dbReference>
<evidence type="ECO:0000256" key="16">
    <source>
        <dbReference type="RuleBase" id="RU361249"/>
    </source>
</evidence>
<evidence type="ECO:0000256" key="3">
    <source>
        <dbReference type="ARBA" id="ARBA00022562"/>
    </source>
</evidence>
<dbReference type="PROSITE" id="PS52020">
    <property type="entry name" value="CRESS_DNA_REP"/>
    <property type="match status" value="1"/>
</dbReference>
<evidence type="ECO:0000256" key="10">
    <source>
        <dbReference type="ARBA" id="ARBA00022759"/>
    </source>
</evidence>
<dbReference type="EC" id="3.1.21.-" evidence="16"/>
<dbReference type="InterPro" id="IPR001191">
    <property type="entry name" value="Gemini_AL1_REP"/>
</dbReference>
<keyword evidence="11 16" id="KW-0378">Hydrolase</keyword>
<evidence type="ECO:0000256" key="1">
    <source>
        <dbReference type="ARBA" id="ARBA00004147"/>
    </source>
</evidence>
<dbReference type="Gene3D" id="3.40.1310.20">
    <property type="match status" value="1"/>
</dbReference>
<dbReference type="GO" id="GO:0016888">
    <property type="term" value="F:DNA endonuclease activity, producing 5'-phosphomonoesters"/>
    <property type="evidence" value="ECO:0007669"/>
    <property type="project" value="InterPro"/>
</dbReference>
<evidence type="ECO:0000256" key="4">
    <source>
        <dbReference type="ARBA" id="ARBA00022679"/>
    </source>
</evidence>
<dbReference type="SUPFAM" id="SSF55464">
    <property type="entry name" value="Origin of replication-binding domain, RBD-like"/>
    <property type="match status" value="1"/>
</dbReference>
<sequence>MASSSHRFRIQGRAFFLTYSQCPREPKDVGEFLTSHSTLASHVVYVRVQQEKHQDGNNHLHAIVCTSERRDIRDPRIFDFGEFHPKIETCRSVSKSLKYIQKEAGSFYEHGTVPCDKRLTGRKRKAEQDEWWHQAVNSGTIEEALQLVKDNEPRTFWLQHHNLVTNARRIWSEVRADFVPKYSESSFSVPRVLSDWVANNLRADPLPDRPLSLIIEGDSRTGKTAWARSLGSHNYLSGHLDLNGAVFDNEASYNVIDDVNPKYLKHWKEFLGAQKDWQSNLKYGKPVLVKGGKPAIVLCNSDQSYKSFLDCEENQHLRSWTSKNAVFVDIQDALFSGVSLTLREQTREDDPESPMWASDSDPGDQAV</sequence>
<comment type="cofactor">
    <cofactor evidence="15">
        <name>Mg(2+)</name>
        <dbReference type="ChEBI" id="CHEBI:18420"/>
    </cofactor>
    <cofactor evidence="15">
        <name>Mn(2+)</name>
        <dbReference type="ChEBI" id="CHEBI:29035"/>
    </cofactor>
    <text evidence="15">Divalent metal cations, possibly Mg(2+) or Mn(2+).</text>
</comment>
<dbReference type="GO" id="GO:0005198">
    <property type="term" value="F:structural molecule activity"/>
    <property type="evidence" value="ECO:0007669"/>
    <property type="project" value="InterPro"/>
</dbReference>
<accession>C3UV54</accession>
<evidence type="ECO:0000256" key="8">
    <source>
        <dbReference type="ARBA" id="ARBA00022723"/>
    </source>
</evidence>
<feature type="binding site" evidence="15">
    <location>
        <position position="59"/>
    </location>
    <ligand>
        <name>a divalent metal cation</name>
        <dbReference type="ChEBI" id="CHEBI:60240"/>
    </ligand>
</feature>
<dbReference type="InterPro" id="IPR022692">
    <property type="entry name" value="Gemini_AL1_REP_central"/>
</dbReference>
<comment type="subunit">
    <text evidence="16">Homooligomer.</text>
</comment>
<dbReference type="GO" id="GO:0042025">
    <property type="term" value="C:host cell nucleus"/>
    <property type="evidence" value="ECO:0007669"/>
    <property type="project" value="UniProtKB-SubCell"/>
</dbReference>
<comment type="function">
    <text evidence="16">Essential for the replication of viral ssDNA. The closed circular ssDNA genome is first converted to a superhelical dsDNA. Rep binds a specific region at the genome origin of replication. It introduces an endonucleolytic nick within the conserved sequence 5'-TAATATTAC-3' in the intergenic region of the genome present in all geminiviruses, thereby initiating the rolling circle replication (RCR). Following cleavage, binds covalently to the 5'-phosphate of DNA as a tyrosyl ester. The cleavage gives rise to a free 3'-OH that serves as a primer for the cellular DNA polymerase. The polymerase synthesizes the (+) strand DNA by rolling circle mechanism. After one round of replication, a Rep-catalyzed nucleotidyl transfer reaction releases a circular single-stranded virus genome, thereby terminating the replication. Displays origin-specific DNA cleavage, nucleotidyl transferase, ATPase and helicase activities.</text>
</comment>
<evidence type="ECO:0000313" key="19">
    <source>
        <dbReference type="EMBL" id="ACO88014.1"/>
    </source>
</evidence>
<keyword evidence="7 16" id="KW-0540">Nuclease</keyword>
<dbReference type="GO" id="GO:0006260">
    <property type="term" value="P:DNA replication"/>
    <property type="evidence" value="ECO:0007669"/>
    <property type="project" value="UniProtKB-KW"/>
</dbReference>
<feature type="binding site" evidence="15">
    <location>
        <position position="103"/>
    </location>
    <ligand>
        <name>a divalent metal cation</name>
        <dbReference type="ChEBI" id="CHEBI:60240"/>
    </ligand>
</feature>
<feature type="active site" description="For DNA cleavage activity" evidence="14">
    <location>
        <position position="99"/>
    </location>
</feature>
<keyword evidence="9 16" id="KW-0547">Nucleotide-binding</keyword>
<keyword evidence="16" id="KW-0067">ATP-binding</keyword>
<evidence type="ECO:0000256" key="7">
    <source>
        <dbReference type="ARBA" id="ARBA00022722"/>
    </source>
</evidence>
<keyword evidence="16" id="KW-0347">Helicase</keyword>
<dbReference type="GO" id="GO:0004386">
    <property type="term" value="F:helicase activity"/>
    <property type="evidence" value="ECO:0007669"/>
    <property type="project" value="UniProtKB-KW"/>
</dbReference>
<dbReference type="GO" id="GO:0046872">
    <property type="term" value="F:metal ion binding"/>
    <property type="evidence" value="ECO:0007669"/>
    <property type="project" value="UniProtKB-KW"/>
</dbReference>
<protein>
    <recommendedName>
        <fullName evidence="16">Replication-associated protein</fullName>
        <shortName evidence="16">Rep</shortName>
        <ecNumber evidence="16">3.1.21.-</ecNumber>
    </recommendedName>
</protein>
<keyword evidence="5 16" id="KW-0548">Nucleotidyltransferase</keyword>
<proteinExistence type="inferred from homology"/>
<evidence type="ECO:0000256" key="9">
    <source>
        <dbReference type="ARBA" id="ARBA00022741"/>
    </source>
</evidence>
<evidence type="ECO:0000256" key="11">
    <source>
        <dbReference type="ARBA" id="ARBA00022801"/>
    </source>
</evidence>
<evidence type="ECO:0000256" key="15">
    <source>
        <dbReference type="PIRSR" id="PIRSR601191-2"/>
    </source>
</evidence>
<keyword evidence="3 16" id="KW-1048">Host nucleus</keyword>
<comment type="cofactor">
    <cofactor evidence="16">
        <name>Mn(2+)</name>
        <dbReference type="ChEBI" id="CHEBI:29035"/>
    </cofactor>
</comment>
<keyword evidence="6" id="KW-0235">DNA replication</keyword>
<dbReference type="GO" id="GO:0016779">
    <property type="term" value="F:nucleotidyltransferase activity"/>
    <property type="evidence" value="ECO:0007669"/>
    <property type="project" value="UniProtKB-KW"/>
</dbReference>
<evidence type="ECO:0000256" key="2">
    <source>
        <dbReference type="ARBA" id="ARBA00006240"/>
    </source>
</evidence>
<keyword evidence="12 16" id="KW-0190">Covalent protein-DNA linkage</keyword>
<dbReference type="GO" id="GO:0005524">
    <property type="term" value="F:ATP binding"/>
    <property type="evidence" value="ECO:0007669"/>
    <property type="project" value="UniProtKB-KW"/>
</dbReference>
<organism evidence="19">
    <name type="scientific">Eragrostis curvula streak virus</name>
    <dbReference type="NCBI Taxonomy" id="638358"/>
    <lineage>
        <taxon>Viruses</taxon>
        <taxon>Monodnaviria</taxon>
        <taxon>Shotokuvirae</taxon>
        <taxon>Cressdnaviricota</taxon>
        <taxon>Repensiviricetes</taxon>
        <taxon>Geplafuvirales</taxon>
        <taxon>Geminiviridae</taxon>
        <taxon>Eragrovirus</taxon>
        <taxon>Eragrovirus curvulae</taxon>
    </lineage>
</organism>
<keyword evidence="4 16" id="KW-0808">Transferase</keyword>
<comment type="domain">
    <text evidence="16">There are 3 rolling circle replication (RCR) motifs. RCR-2 is probably involved in metal coordination. RCR-3 is required for phosphodiester bond cleavage for initiation of RCR.</text>
</comment>
<reference evidence="19" key="1">
    <citation type="journal article" date="2009" name="Virol. J.">
        <title>A highly divergent South African geminivirus species illuminates the ancient evolutionary history of this family.</title>
        <authorList>
            <person name="Varsani A."/>
            <person name="Shepherd D.N."/>
            <person name="Dent K."/>
            <person name="Monjane A.L."/>
            <person name="Rybicki E.P."/>
            <person name="Martin D.P."/>
        </authorList>
    </citation>
    <scope>NUCLEOTIDE SEQUENCE</scope>
    <source>
        <strain evidence="19">ECSV-ZA-Gre2-g256-2007</strain>
    </source>
</reference>
<evidence type="ECO:0000256" key="13">
    <source>
        <dbReference type="ARBA" id="ARBA00023125"/>
    </source>
</evidence>
<keyword evidence="10 16" id="KW-0255">Endonuclease</keyword>